<sequence>MVSTVSSRSTALPRLVVAAPASGHGKTTVTAGLMAALSRRGLEVSGHKVGPDYIDPGYHALATGRVGRNLDPHLVGEHRIVPLLLHGARTPRPADVAVVEGVMGLFDGQIGGDGFSSTAHVAGLIQAPVVLVTDISSASRTVGAVLAGLASYDPGVRVAGVVLNKAGSPRHAEEVRRAVAGVGIPVLGVLGRDDAIVAPSRHLGLVPAAERGDAATALDRLAAQVAERIDLDAVLEIARSAPDLDAEPWDPRAEVTAPSATDATERPRIAVAGGRAFTFTYAETTELLEAAGCEVVVVDPTTDAALPEGVRGIYLGGGFPEMHAAAISRNAALRDDLRSAVAAGVPTVAECAGLLYLADRLDHAPMVGALPATAAMTGRLSLAYRSATSATPTLLGRPGETVTGHEFHRTRVEPPAGTGGEHDPAWTLEPTAAHPRTDDGFASGTLHASYLHVHWAGHPHLAQRFVDAVRAAKPHRGGRATAPRGPEPVVAAPSEAPHDPLRHHGDVETAAPDGTPLVDFAVNTYDAPPPPWLLDALRASLEDVGAYPDVRRVRAVEAAIARRHGRDPAEVLAVAGVAEAFTLVARARAWQHPLVVHPQFTEPDVALAAAGTPARHLVTRAEDGFALDPSQVPEAADLVVVGNPTNPTGRLHPAAALRSLTRPQRLVVVDEAFMDAVPDQRHALADAPVPGLLVLRSLTKLWGIPGVRAGYVLGEPAVLDALRAVQTPWSVSSAALAVLRATTEPEALAEAAARVRRLVTWRSVLTSGLDDLGIPHLPGAAPFVLARPGAGVREALRVDGFALRRADTFPGLDASWVRIAVRPPERTRPMLTALGALTSGVPML</sequence>
<dbReference type="EC" id="6.3.5.9" evidence="1"/>
<accession>A0ACC6ICP9</accession>
<dbReference type="EC" id="6.3.5.11" evidence="1"/>
<gene>
    <name evidence="1" type="ORF">QE364_000190</name>
</gene>
<evidence type="ECO:0000313" key="1">
    <source>
        <dbReference type="EMBL" id="MDR6208502.1"/>
    </source>
</evidence>
<reference evidence="1" key="1">
    <citation type="submission" date="2023-08" db="EMBL/GenBank/DDBJ databases">
        <title>Functional and genomic diversity of the sorghum phyllosphere microbiome.</title>
        <authorList>
            <person name="Shade A."/>
        </authorList>
    </citation>
    <scope>NUCLEOTIDE SEQUENCE</scope>
    <source>
        <strain evidence="1">SORGH_AS_0885</strain>
    </source>
</reference>
<dbReference type="EMBL" id="JAVIZJ010000001">
    <property type="protein sequence ID" value="MDR6208502.1"/>
    <property type="molecule type" value="Genomic_DNA"/>
</dbReference>
<comment type="caution">
    <text evidence="1">The sequence shown here is derived from an EMBL/GenBank/DDBJ whole genome shotgun (WGS) entry which is preliminary data.</text>
</comment>
<organism evidence="1 2">
    <name type="scientific">Nocardioides zeae</name>
    <dbReference type="NCBI Taxonomy" id="1457234"/>
    <lineage>
        <taxon>Bacteria</taxon>
        <taxon>Bacillati</taxon>
        <taxon>Actinomycetota</taxon>
        <taxon>Actinomycetes</taxon>
        <taxon>Propionibacteriales</taxon>
        <taxon>Nocardioidaceae</taxon>
        <taxon>Nocardioides</taxon>
    </lineage>
</organism>
<keyword evidence="1" id="KW-0436">Ligase</keyword>
<name>A0ACC6ICP9_9ACTN</name>
<keyword evidence="2" id="KW-1185">Reference proteome</keyword>
<dbReference type="Proteomes" id="UP001261666">
    <property type="component" value="Unassembled WGS sequence"/>
</dbReference>
<protein>
    <submittedName>
        <fullName evidence="1">Cobyrinic acid a,c-diamide synthase</fullName>
        <ecNumber evidence="1">6.3.5.11</ecNumber>
        <ecNumber evidence="1">6.3.5.9</ecNumber>
    </submittedName>
</protein>
<evidence type="ECO:0000313" key="2">
    <source>
        <dbReference type="Proteomes" id="UP001261666"/>
    </source>
</evidence>
<proteinExistence type="predicted"/>